<sequence length="459" mass="51031">MASSGEDLLEANWGGLLDEAAVHTQTLSQLTDEAVQACPSSDESSAHDAVPVCESSESEGPMPTQSWSLKPASPWWAYRLVHLTRQYSREEIRRPVNIISGCAGVSAESFVFKALNIPFNLMSASDPAAHCRAFADENLTNHQATHWFAGIKQQAEGTACLRHPYAERCQGSPVQADVALLGSPCHPFSSQRSTRWTKGSVEGHPEFDISMSQSLKWIKAFLPGVLIYEQVMGFTQPFFEKGSETPLLRFKQLLLSQRDIQPGYWLVTLKLDMKIWLPIARPRLYLVFLNKGKYTKDQAKTFKDIVEDICARQQQLPARTLADTLLAADDALVQQGLQRKSSKELSGLHLQPARAGRWQEDSAKWRAELGVLRTYHPYTQTLDLQKAGLGTVGCKRTLDLLDCVTLAAAKKARTTVKRVEQLLSETLVDVSQSHDRRPLPKLEGPNRCLTTSNADCCAQ</sequence>
<gene>
    <name evidence="2" type="ORF">SPIL2461_LOCUS4837</name>
</gene>
<feature type="region of interest" description="Disordered" evidence="1">
    <location>
        <begin position="33"/>
        <end position="68"/>
    </location>
</feature>
<comment type="caution">
    <text evidence="2">The sequence shown here is derived from an EMBL/GenBank/DDBJ whole genome shotgun (WGS) entry which is preliminary data.</text>
</comment>
<dbReference type="Gene3D" id="3.40.50.150">
    <property type="entry name" value="Vaccinia Virus protein VP39"/>
    <property type="match status" value="1"/>
</dbReference>
<proteinExistence type="predicted"/>
<reference evidence="2" key="1">
    <citation type="submission" date="2021-02" db="EMBL/GenBank/DDBJ databases">
        <authorList>
            <person name="Dougan E. K."/>
            <person name="Rhodes N."/>
            <person name="Thang M."/>
            <person name="Chan C."/>
        </authorList>
    </citation>
    <scope>NUCLEOTIDE SEQUENCE</scope>
</reference>
<dbReference type="Proteomes" id="UP000649617">
    <property type="component" value="Unassembled WGS sequence"/>
</dbReference>
<evidence type="ECO:0000256" key="1">
    <source>
        <dbReference type="SAM" id="MobiDB-lite"/>
    </source>
</evidence>
<dbReference type="SUPFAM" id="SSF53335">
    <property type="entry name" value="S-adenosyl-L-methionine-dependent methyltransferases"/>
    <property type="match status" value="1"/>
</dbReference>
<keyword evidence="3" id="KW-1185">Reference proteome</keyword>
<evidence type="ECO:0000313" key="2">
    <source>
        <dbReference type="EMBL" id="CAE7250959.1"/>
    </source>
</evidence>
<name>A0A812LPJ1_SYMPI</name>
<evidence type="ECO:0000313" key="3">
    <source>
        <dbReference type="Proteomes" id="UP000649617"/>
    </source>
</evidence>
<dbReference type="InterPro" id="IPR029063">
    <property type="entry name" value="SAM-dependent_MTases_sf"/>
</dbReference>
<dbReference type="EMBL" id="CAJNIZ010006557">
    <property type="protein sequence ID" value="CAE7250959.1"/>
    <property type="molecule type" value="Genomic_DNA"/>
</dbReference>
<protein>
    <submittedName>
        <fullName evidence="2">Uncharacterized protein</fullName>
    </submittedName>
</protein>
<organism evidence="2 3">
    <name type="scientific">Symbiodinium pilosum</name>
    <name type="common">Dinoflagellate</name>
    <dbReference type="NCBI Taxonomy" id="2952"/>
    <lineage>
        <taxon>Eukaryota</taxon>
        <taxon>Sar</taxon>
        <taxon>Alveolata</taxon>
        <taxon>Dinophyceae</taxon>
        <taxon>Suessiales</taxon>
        <taxon>Symbiodiniaceae</taxon>
        <taxon>Symbiodinium</taxon>
    </lineage>
</organism>
<accession>A0A812LPJ1</accession>
<dbReference type="OrthoDB" id="406165at2759"/>
<dbReference type="AlphaFoldDB" id="A0A812LPJ1"/>